<dbReference type="SUPFAM" id="SSF81442">
    <property type="entry name" value="Cytochrome c oxidase subunit I-like"/>
    <property type="match status" value="1"/>
</dbReference>
<keyword evidence="8" id="KW-0479">Metal-binding</keyword>
<sequence>MAVMHEAAHEEHKLGFLQRYVFSQDHKIIGIQYMMTSLFMAAVGGVLAMLIRMELGWPGARWGLAKWLFPGGFTGDGTLKPDFYLAVVTMHGSIMIFFVLTTALSGGFGNFLIPLTIGARDMAFPFMNMLSYWLYPPAIVVLLASFFVAGGAPNAGWTAYPPLSALYNPATGTGLAAPGSGLGQSLWLVSLAILIVSFLFGSLNYITTVLQLRTRGMSMGRMPLVTWAQFTTAILMLLSFPVLFAAVVMLLFDRHLGTSFFVPSGLVVGGQLVTHQGGNPLLWQHLFWFLGHPEVYVLILPPMGIVSEILAVHGRKPIFGYKAMVASICAIAFLSFLVWGHHMFTSGMNPLVGTAFMVTTLAIAIPSAVKTFNWVATLWRARIHFTPAMLFAIGFVSLFVTGGLTGIFLGSPAVDVYFQDTFFVVAHFHFVMASAALFGLFGGLYHWFPKMFGRMMDERLGKLHFWLTFVGIYATFFPMHFLGMAGEPRRYYSPQMYDFLRGLSGLNMFVSLAAFGLGLAQLIFAYNFIRSLFRGPKAEGNPWHANTLEWQADSPPPHGNWGATLPTVHRWPYDYSVPGATEDYIPQTVPVTAAVVAGGALHHPVQGGAPDEPPTTDLNSA</sequence>
<dbReference type="GO" id="GO:0015990">
    <property type="term" value="P:electron transport coupled proton transport"/>
    <property type="evidence" value="ECO:0007669"/>
    <property type="project" value="TreeGrafter"/>
</dbReference>
<dbReference type="InterPro" id="IPR023615">
    <property type="entry name" value="Cyt_c_Oxase_su1_BS"/>
</dbReference>
<proteinExistence type="inferred from homology"/>
<evidence type="ECO:0000313" key="13">
    <source>
        <dbReference type="EMBL" id="TMJ13417.1"/>
    </source>
</evidence>
<dbReference type="InterPro" id="IPR036927">
    <property type="entry name" value="Cyt_c_oxase-like_su1_sf"/>
</dbReference>
<evidence type="ECO:0000313" key="14">
    <source>
        <dbReference type="Proteomes" id="UP000315217"/>
    </source>
</evidence>
<evidence type="ECO:0000256" key="5">
    <source>
        <dbReference type="ARBA" id="ARBA00022989"/>
    </source>
</evidence>
<keyword evidence="5 10" id="KW-1133">Transmembrane helix</keyword>
<dbReference type="InterPro" id="IPR023616">
    <property type="entry name" value="Cyt_c_oxase-like_su1_dom"/>
</dbReference>
<dbReference type="PROSITE" id="PS50855">
    <property type="entry name" value="COX1"/>
    <property type="match status" value="1"/>
</dbReference>
<dbReference type="GO" id="GO:0016020">
    <property type="term" value="C:membrane"/>
    <property type="evidence" value="ECO:0007669"/>
    <property type="project" value="UniProtKB-SubCell"/>
</dbReference>
<dbReference type="PANTHER" id="PTHR10422:SF18">
    <property type="entry name" value="CYTOCHROME C OXIDASE SUBUNIT 1"/>
    <property type="match status" value="1"/>
</dbReference>
<accession>A0A537M0P0</accession>
<evidence type="ECO:0000256" key="3">
    <source>
        <dbReference type="ARBA" id="ARBA00022692"/>
    </source>
</evidence>
<evidence type="ECO:0000256" key="1">
    <source>
        <dbReference type="ARBA" id="ARBA00004141"/>
    </source>
</evidence>
<feature type="transmembrane region" description="Helical" evidence="10">
    <location>
        <begin position="28"/>
        <end position="51"/>
    </location>
</feature>
<keyword evidence="8" id="KW-0408">Iron</keyword>
<dbReference type="Gene3D" id="1.20.210.10">
    <property type="entry name" value="Cytochrome c oxidase-like, subunit I domain"/>
    <property type="match status" value="1"/>
</dbReference>
<feature type="region of interest" description="Disordered" evidence="9">
    <location>
        <begin position="602"/>
        <end position="621"/>
    </location>
</feature>
<keyword evidence="8" id="KW-0349">Heme</keyword>
<evidence type="ECO:0000256" key="6">
    <source>
        <dbReference type="ARBA" id="ARBA00023136"/>
    </source>
</evidence>
<keyword evidence="3 8" id="KW-0812">Transmembrane</keyword>
<evidence type="ECO:0000313" key="12">
    <source>
        <dbReference type="EMBL" id="TMJ07776.1"/>
    </source>
</evidence>
<reference evidence="14 15" key="1">
    <citation type="journal article" date="2019" name="Nat. Microbiol.">
        <title>Mediterranean grassland soil C-N compound turnover is dependent on rainfall and depth, and is mediated by genomically divergent microorganisms.</title>
        <authorList>
            <person name="Diamond S."/>
            <person name="Andeer P.F."/>
            <person name="Li Z."/>
            <person name="Crits-Christoph A."/>
            <person name="Burstein D."/>
            <person name="Anantharaman K."/>
            <person name="Lane K.R."/>
            <person name="Thomas B.C."/>
            <person name="Pan C."/>
            <person name="Northen T.R."/>
            <person name="Banfield J.F."/>
        </authorList>
    </citation>
    <scope>NUCLEOTIDE SEQUENCE [LARGE SCALE GENOMIC DNA]</scope>
    <source>
        <strain evidence="13">NP_1</strain>
        <strain evidence="12">NP_2</strain>
    </source>
</reference>
<keyword evidence="4 8" id="KW-0249">Electron transport</keyword>
<organism evidence="13 14">
    <name type="scientific">Candidatus Segetimicrobium genomatis</name>
    <dbReference type="NCBI Taxonomy" id="2569760"/>
    <lineage>
        <taxon>Bacteria</taxon>
        <taxon>Bacillati</taxon>
        <taxon>Candidatus Sysuimicrobiota</taxon>
        <taxon>Candidatus Sysuimicrobiia</taxon>
        <taxon>Candidatus Sysuimicrobiales</taxon>
        <taxon>Candidatus Segetimicrobiaceae</taxon>
        <taxon>Candidatus Segetimicrobium</taxon>
    </lineage>
</organism>
<comment type="similarity">
    <text evidence="8">Belongs to the heme-copper respiratory oxidase family.</text>
</comment>
<evidence type="ECO:0000256" key="9">
    <source>
        <dbReference type="SAM" id="MobiDB-lite"/>
    </source>
</evidence>
<evidence type="ECO:0000259" key="11">
    <source>
        <dbReference type="PROSITE" id="PS50855"/>
    </source>
</evidence>
<comment type="subcellular location">
    <subcellularLocation>
        <location evidence="1">Membrane</location>
        <topology evidence="1">Multi-pass membrane protein</topology>
    </subcellularLocation>
</comment>
<dbReference type="EMBL" id="VBAI01000007">
    <property type="protein sequence ID" value="TMJ13417.1"/>
    <property type="molecule type" value="Genomic_DNA"/>
</dbReference>
<name>A0A537M0P0_9BACT</name>
<feature type="transmembrane region" description="Helical" evidence="10">
    <location>
        <begin position="506"/>
        <end position="529"/>
    </location>
</feature>
<protein>
    <submittedName>
        <fullName evidence="13">Cytochrome c oxidase subunit I</fullName>
    </submittedName>
</protein>
<keyword evidence="2 8" id="KW-0679">Respiratory chain</keyword>
<dbReference type="EMBL" id="VBAJ01000151">
    <property type="protein sequence ID" value="TMJ07776.1"/>
    <property type="molecule type" value="Genomic_DNA"/>
</dbReference>
<dbReference type="Proteomes" id="UP000318661">
    <property type="component" value="Unassembled WGS sequence"/>
</dbReference>
<evidence type="ECO:0000256" key="4">
    <source>
        <dbReference type="ARBA" id="ARBA00022982"/>
    </source>
</evidence>
<keyword evidence="6 10" id="KW-0472">Membrane</keyword>
<evidence type="ECO:0000313" key="15">
    <source>
        <dbReference type="Proteomes" id="UP000318661"/>
    </source>
</evidence>
<evidence type="ECO:0000256" key="10">
    <source>
        <dbReference type="SAM" id="Phobius"/>
    </source>
</evidence>
<dbReference type="PANTHER" id="PTHR10422">
    <property type="entry name" value="CYTOCHROME C OXIDASE SUBUNIT 1"/>
    <property type="match status" value="1"/>
</dbReference>
<feature type="transmembrane region" description="Helical" evidence="10">
    <location>
        <begin position="388"/>
        <end position="410"/>
    </location>
</feature>
<dbReference type="GO" id="GO:0009060">
    <property type="term" value="P:aerobic respiration"/>
    <property type="evidence" value="ECO:0007669"/>
    <property type="project" value="InterPro"/>
</dbReference>
<dbReference type="Proteomes" id="UP000315217">
    <property type="component" value="Unassembled WGS sequence"/>
</dbReference>
<feature type="domain" description="Cytochrome oxidase subunit I profile" evidence="11">
    <location>
        <begin position="16"/>
        <end position="569"/>
    </location>
</feature>
<dbReference type="PROSITE" id="PS00077">
    <property type="entry name" value="COX1_CUB"/>
    <property type="match status" value="1"/>
</dbReference>
<feature type="transmembrane region" description="Helical" evidence="10">
    <location>
        <begin position="319"/>
        <end position="339"/>
    </location>
</feature>
<feature type="transmembrane region" description="Helical" evidence="10">
    <location>
        <begin position="227"/>
        <end position="252"/>
    </location>
</feature>
<gene>
    <name evidence="13" type="ORF">E6G98_00435</name>
    <name evidence="12" type="ORF">E6G99_05795</name>
</gene>
<dbReference type="AlphaFoldDB" id="A0A537M0P0"/>
<feature type="transmembrane region" description="Helical" evidence="10">
    <location>
        <begin position="83"/>
        <end position="112"/>
    </location>
</feature>
<dbReference type="GO" id="GO:0020037">
    <property type="term" value="F:heme binding"/>
    <property type="evidence" value="ECO:0007669"/>
    <property type="project" value="InterPro"/>
</dbReference>
<comment type="function">
    <text evidence="7">Cytochrome c oxidase is the component of the respiratory chain that catalyzes the reduction of oxygen to water. Subunits 1-3 form the functional core of the enzyme complex. CO I is the catalytic subunit of the enzyme. Electrons originating in cytochrome c are transferred via the copper A center of subunit 2 and heme A of subunit 1 to the bimetallic center formed by heme A3 and copper B.</text>
</comment>
<feature type="transmembrane region" description="Helical" evidence="10">
    <location>
        <begin position="185"/>
        <end position="206"/>
    </location>
</feature>
<dbReference type="GO" id="GO:0004129">
    <property type="term" value="F:cytochrome-c oxidase activity"/>
    <property type="evidence" value="ECO:0007669"/>
    <property type="project" value="InterPro"/>
</dbReference>
<dbReference type="InterPro" id="IPR000883">
    <property type="entry name" value="Cyt_C_Oxase_1"/>
</dbReference>
<dbReference type="PRINTS" id="PR01165">
    <property type="entry name" value="CYCOXIDASEI"/>
</dbReference>
<dbReference type="Pfam" id="PF00115">
    <property type="entry name" value="COX1"/>
    <property type="match status" value="1"/>
</dbReference>
<keyword evidence="8" id="KW-0813">Transport</keyword>
<evidence type="ECO:0000256" key="8">
    <source>
        <dbReference type="RuleBase" id="RU000370"/>
    </source>
</evidence>
<feature type="transmembrane region" description="Helical" evidence="10">
    <location>
        <begin position="422"/>
        <end position="445"/>
    </location>
</feature>
<comment type="caution">
    <text evidence="13">The sequence shown here is derived from an EMBL/GenBank/DDBJ whole genome shotgun (WGS) entry which is preliminary data.</text>
</comment>
<feature type="transmembrane region" description="Helical" evidence="10">
    <location>
        <begin position="465"/>
        <end position="486"/>
    </location>
</feature>
<feature type="transmembrane region" description="Helical" evidence="10">
    <location>
        <begin position="351"/>
        <end position="376"/>
    </location>
</feature>
<evidence type="ECO:0000256" key="2">
    <source>
        <dbReference type="ARBA" id="ARBA00022660"/>
    </source>
</evidence>
<feature type="transmembrane region" description="Helical" evidence="10">
    <location>
        <begin position="132"/>
        <end position="152"/>
    </location>
</feature>
<dbReference type="GO" id="GO:0022904">
    <property type="term" value="P:respiratory electron transport chain"/>
    <property type="evidence" value="ECO:0007669"/>
    <property type="project" value="TreeGrafter"/>
</dbReference>
<evidence type="ECO:0000256" key="7">
    <source>
        <dbReference type="ARBA" id="ARBA00025218"/>
    </source>
</evidence>
<feature type="transmembrane region" description="Helical" evidence="10">
    <location>
        <begin position="295"/>
        <end position="312"/>
    </location>
</feature>